<organism evidence="1">
    <name type="scientific">Ignisphaera aggregans</name>
    <dbReference type="NCBI Taxonomy" id="334771"/>
    <lineage>
        <taxon>Archaea</taxon>
        <taxon>Thermoproteota</taxon>
        <taxon>Thermoprotei</taxon>
        <taxon>Desulfurococcales</taxon>
        <taxon>Desulfurococcaceae</taxon>
        <taxon>Ignisphaera</taxon>
    </lineage>
</organism>
<sequence>MHMSETPVDVLALKLPEATIRRLKDADIKTVEMLASMEPQELCRATDYRSPGWCVEIVAIARRCMELLELAKRNKLSRHTPHIQLIEKLFEEPLFIFNNIITC</sequence>
<evidence type="ECO:0000313" key="1">
    <source>
        <dbReference type="EMBL" id="HEM66238.1"/>
    </source>
</evidence>
<proteinExistence type="predicted"/>
<reference evidence="1" key="1">
    <citation type="journal article" date="2020" name="mSystems">
        <title>Genome- and Community-Level Interaction Insights into Carbon Utilization and Element Cycling Functions of Hydrothermarchaeota in Hydrothermal Sediment.</title>
        <authorList>
            <person name="Zhou Z."/>
            <person name="Liu Y."/>
            <person name="Xu W."/>
            <person name="Pan J."/>
            <person name="Luo Z.H."/>
            <person name="Li M."/>
        </authorList>
    </citation>
    <scope>NUCLEOTIDE SEQUENCE [LARGE SCALE GENOMIC DNA]</scope>
    <source>
        <strain evidence="1">SpSt-125</strain>
    </source>
</reference>
<dbReference type="AlphaFoldDB" id="A0A7J2U059"/>
<name>A0A7J2U059_9CREN</name>
<dbReference type="EMBL" id="DSEU01000005">
    <property type="protein sequence ID" value="HEM66238.1"/>
    <property type="molecule type" value="Genomic_DNA"/>
</dbReference>
<gene>
    <name evidence="1" type="ORF">ENO26_01495</name>
</gene>
<accession>A0A7J2U059</accession>
<protein>
    <submittedName>
        <fullName evidence="1">Uncharacterized protein</fullName>
    </submittedName>
</protein>
<comment type="caution">
    <text evidence="1">The sequence shown here is derived from an EMBL/GenBank/DDBJ whole genome shotgun (WGS) entry which is preliminary data.</text>
</comment>